<evidence type="ECO:0000259" key="2">
    <source>
        <dbReference type="Pfam" id="PF07859"/>
    </source>
</evidence>
<protein>
    <submittedName>
        <fullName evidence="3">Esterase</fullName>
    </submittedName>
</protein>
<dbReference type="InterPro" id="IPR029058">
    <property type="entry name" value="AB_hydrolase_fold"/>
</dbReference>
<organism evidence="3 4">
    <name type="scientific">Naasia aerilata</name>
    <dbReference type="NCBI Taxonomy" id="1162966"/>
    <lineage>
        <taxon>Bacteria</taxon>
        <taxon>Bacillati</taxon>
        <taxon>Actinomycetota</taxon>
        <taxon>Actinomycetes</taxon>
        <taxon>Micrococcales</taxon>
        <taxon>Microbacteriaceae</taxon>
        <taxon>Naasia</taxon>
    </lineage>
</organism>
<dbReference type="PANTHER" id="PTHR48081">
    <property type="entry name" value="AB HYDROLASE SUPERFAMILY PROTEIN C4A8.06C"/>
    <property type="match status" value="1"/>
</dbReference>
<dbReference type="InterPro" id="IPR050300">
    <property type="entry name" value="GDXG_lipolytic_enzyme"/>
</dbReference>
<name>A0ABN6XPF5_9MICO</name>
<evidence type="ECO:0000313" key="3">
    <source>
        <dbReference type="EMBL" id="BDZ45556.1"/>
    </source>
</evidence>
<dbReference type="Proteomes" id="UP001321498">
    <property type="component" value="Chromosome"/>
</dbReference>
<dbReference type="RefSeq" id="WP_286278842.1">
    <property type="nucleotide sequence ID" value="NZ_AP027731.1"/>
</dbReference>
<dbReference type="PANTHER" id="PTHR48081:SF8">
    <property type="entry name" value="ALPHA_BETA HYDROLASE FOLD-3 DOMAIN-CONTAINING PROTEIN-RELATED"/>
    <property type="match status" value="1"/>
</dbReference>
<dbReference type="Pfam" id="PF07859">
    <property type="entry name" value="Abhydrolase_3"/>
    <property type="match status" value="2"/>
</dbReference>
<feature type="domain" description="Alpha/beta hydrolase fold-3" evidence="2">
    <location>
        <begin position="41"/>
        <end position="91"/>
    </location>
</feature>
<feature type="domain" description="Alpha/beta hydrolase fold-3" evidence="2">
    <location>
        <begin position="99"/>
        <end position="264"/>
    </location>
</feature>
<keyword evidence="1" id="KW-0378">Hydrolase</keyword>
<dbReference type="InterPro" id="IPR013094">
    <property type="entry name" value="AB_hydrolase_3"/>
</dbReference>
<accession>A0ABN6XPF5</accession>
<keyword evidence="4" id="KW-1185">Reference proteome</keyword>
<dbReference type="EMBL" id="AP027731">
    <property type="protein sequence ID" value="BDZ45556.1"/>
    <property type="molecule type" value="Genomic_DNA"/>
</dbReference>
<sequence>MTFIDTAGVTVADRTLDGPHGPLRVRTYEPAGSATPSAGFVWVHGGAFAFGELDMPEADWVSRRIAAAGIPVISVDYQLSGTRGFPEDFRDERRDGALFPVASEEVSAAFVWATSTTEFGVPAGSWSLGGASAGGNLVAGATLRLRDEGPVLPRSLVLAYPLLHAELPEHRPELAAKVAALPAEARFEPASVAAINLNYAGSAAALADPYAFAGGADLHGLPPTFVLNSDADSLRSTGELFAAELAAAGVDTLLVREDGTRHGHLNEPDNPGAHRSVRRIVAWLTTTDLVGTAHETSGDAHP</sequence>
<dbReference type="SUPFAM" id="SSF53474">
    <property type="entry name" value="alpha/beta-Hydrolases"/>
    <property type="match status" value="1"/>
</dbReference>
<evidence type="ECO:0000256" key="1">
    <source>
        <dbReference type="ARBA" id="ARBA00022801"/>
    </source>
</evidence>
<evidence type="ECO:0000313" key="4">
    <source>
        <dbReference type="Proteomes" id="UP001321498"/>
    </source>
</evidence>
<reference evidence="4" key="1">
    <citation type="journal article" date="2019" name="Int. J. Syst. Evol. Microbiol.">
        <title>The Global Catalogue of Microorganisms (GCM) 10K type strain sequencing project: providing services to taxonomists for standard genome sequencing and annotation.</title>
        <authorList>
            <consortium name="The Broad Institute Genomics Platform"/>
            <consortium name="The Broad Institute Genome Sequencing Center for Infectious Disease"/>
            <person name="Wu L."/>
            <person name="Ma J."/>
        </authorList>
    </citation>
    <scope>NUCLEOTIDE SEQUENCE [LARGE SCALE GENOMIC DNA]</scope>
    <source>
        <strain evidence="4">NBRC 108725</strain>
    </source>
</reference>
<dbReference type="Gene3D" id="3.40.50.1820">
    <property type="entry name" value="alpha/beta hydrolase"/>
    <property type="match status" value="1"/>
</dbReference>
<gene>
    <name evidence="3" type="ORF">GCM10025866_14650</name>
</gene>
<proteinExistence type="predicted"/>